<dbReference type="EMBL" id="OZ020114">
    <property type="protein sequence ID" value="CAK9267371.1"/>
    <property type="molecule type" value="Genomic_DNA"/>
</dbReference>
<name>A0ABP0WNF6_9BRYO</name>
<feature type="compositionally biased region" description="Pro residues" evidence="1">
    <location>
        <begin position="395"/>
        <end position="410"/>
    </location>
</feature>
<feature type="compositionally biased region" description="Basic and acidic residues" evidence="1">
    <location>
        <begin position="787"/>
        <end position="796"/>
    </location>
</feature>
<feature type="region of interest" description="Disordered" evidence="1">
    <location>
        <begin position="602"/>
        <end position="807"/>
    </location>
</feature>
<feature type="compositionally biased region" description="Low complexity" evidence="1">
    <location>
        <begin position="39"/>
        <end position="60"/>
    </location>
</feature>
<feature type="compositionally biased region" description="Pro residues" evidence="1">
    <location>
        <begin position="98"/>
        <end position="107"/>
    </location>
</feature>
<keyword evidence="3" id="KW-1185">Reference proteome</keyword>
<reference evidence="2" key="1">
    <citation type="submission" date="2024-02" db="EMBL/GenBank/DDBJ databases">
        <authorList>
            <consortium name="ELIXIR-Norway"/>
            <consortium name="Elixir Norway"/>
        </authorList>
    </citation>
    <scope>NUCLEOTIDE SEQUENCE</scope>
</reference>
<accession>A0ABP0WNF6</accession>
<gene>
    <name evidence="2" type="ORF">CSSPJE1EN1_LOCUS12849</name>
</gene>
<feature type="compositionally biased region" description="Low complexity" evidence="1">
    <location>
        <begin position="67"/>
        <end position="83"/>
    </location>
</feature>
<feature type="compositionally biased region" description="Basic and acidic residues" evidence="1">
    <location>
        <begin position="854"/>
        <end position="868"/>
    </location>
</feature>
<sequence length="1070" mass="118443">RESKQQEPHQKKRPGAMELPQQQQPHGGGAPPPPPPRFSIPSSPQQFNAPMMMQWQQQQQQPPPNMPYDAQPDYYAQQQYAYYPHPPNPYQQHQHQQQPPPPLPLPPQQQQEHVKICLGDSNVAPAQEEDWEAKARAWAATKAAQEAHQQAQIQTQEQSSLVADQPYMDYSQQPPHPPPQQLELQQQFSYQPSLQETGPSGYYGHDTPHNFGRTVSHSYHQEAPPQFQQETPSLFREEGPSSTASFGPTAVPPTSVTLPQSLAQVVSSSYSQDISSHHDQDSSSTGRLSTEQQQLPCPPPPPPLVHLPPQPSIQAPELSPLHQQSQSQSHMPPPPTFGFGDSSIPPLYQFHQHQQFEYQQPPFQEYPLQQPPPFISNMGMEGPGMAGAIPSSQGWPPPGGPSMPFPPPNMAPGHLGGNGQGPPQHSQNQNVFGQPPHGPGFWSGGPPPLGGFGGNPGLGPAGGMDFSMFMYNGNGNMSGSERVKKASVPSWLKEELLKKKSAAAALGSATMSEETVRANGDDVGVSTRDDELGFPGRSRSDAQKLSDTEDDEDDEEVTRTESMIQEIKRVLTEVLMKVTDDLFDEIAQEVMDEDEQQALEAEATVVGEVHHKSSSPSPVAAAAPSALTTRVLVGPWQTQGGSDDDSESLSSGVPSVNVLGLANYASDDEDGGRSSQQTNENDEYEPNKSGSKTGERETIDLQNAGVERARGAGRSNMLETEQEKQSGQWKDLAQERKSKEESRRSSHDARRVLKQNVNSEEQGGNEFGARDGSAQDGQSKTGVAESRSTELKRESHNTVSNKSDEVLEWDVPTTVEAMRINKSTHCQVPNDLLGEGLRKVDVENQQLTGASKEGQTKRHEGDSRKGEVESANVGGNKSKHEGKKGESAPREHSEVQRKVREVEGDVDLDHKNQKKREKDKARNKERVRENEKATAKEKSDRKSKDIEKVRQSRGHGIDRDHRKSDSDKYKRRTEEKHKEMRETKRSRRRRSPSSSSQDQSNSRSTSRSHSSSPSPVKTRSPQRGRTSRSHSRSVPHNMQSPRRHSPSPSREKDRHRRSRSTSPSHKRRHS</sequence>
<feature type="region of interest" description="Disordered" evidence="1">
    <location>
        <begin position="506"/>
        <end position="562"/>
    </location>
</feature>
<feature type="region of interest" description="Disordered" evidence="1">
    <location>
        <begin position="385"/>
        <end position="457"/>
    </location>
</feature>
<feature type="non-terminal residue" evidence="2">
    <location>
        <position position="1070"/>
    </location>
</feature>
<feature type="compositionally biased region" description="Low complexity" evidence="1">
    <location>
        <begin position="318"/>
        <end position="330"/>
    </location>
</feature>
<feature type="compositionally biased region" description="Low complexity" evidence="1">
    <location>
        <begin position="992"/>
        <end position="1019"/>
    </location>
</feature>
<feature type="compositionally biased region" description="Basic residues" evidence="1">
    <location>
        <begin position="1020"/>
        <end position="1033"/>
    </location>
</feature>
<evidence type="ECO:0000256" key="1">
    <source>
        <dbReference type="SAM" id="MobiDB-lite"/>
    </source>
</evidence>
<feature type="compositionally biased region" description="Polar residues" evidence="1">
    <location>
        <begin position="421"/>
        <end position="432"/>
    </location>
</feature>
<evidence type="ECO:0000313" key="3">
    <source>
        <dbReference type="Proteomes" id="UP001497444"/>
    </source>
</evidence>
<evidence type="ECO:0000313" key="2">
    <source>
        <dbReference type="EMBL" id="CAK9267371.1"/>
    </source>
</evidence>
<protein>
    <recommendedName>
        <fullName evidence="4">PNN-interacting serine/arginine-rich protein</fullName>
    </recommendedName>
</protein>
<organism evidence="2 3">
    <name type="scientific">Sphagnum jensenii</name>
    <dbReference type="NCBI Taxonomy" id="128206"/>
    <lineage>
        <taxon>Eukaryota</taxon>
        <taxon>Viridiplantae</taxon>
        <taxon>Streptophyta</taxon>
        <taxon>Embryophyta</taxon>
        <taxon>Bryophyta</taxon>
        <taxon>Sphagnophytina</taxon>
        <taxon>Sphagnopsida</taxon>
        <taxon>Sphagnales</taxon>
        <taxon>Sphagnaceae</taxon>
        <taxon>Sphagnum</taxon>
    </lineage>
</organism>
<feature type="compositionally biased region" description="Basic and acidic residues" evidence="1">
    <location>
        <begin position="883"/>
        <end position="983"/>
    </location>
</feature>
<feature type="compositionally biased region" description="Low complexity" evidence="1">
    <location>
        <begin position="181"/>
        <end position="192"/>
    </location>
</feature>
<feature type="region of interest" description="Disordered" evidence="1">
    <location>
        <begin position="1"/>
        <end position="112"/>
    </location>
</feature>
<feature type="compositionally biased region" description="Basic residues" evidence="1">
    <location>
        <begin position="1053"/>
        <end position="1070"/>
    </location>
</feature>
<feature type="compositionally biased region" description="Basic and acidic residues" evidence="1">
    <location>
        <begin position="732"/>
        <end position="751"/>
    </location>
</feature>
<evidence type="ECO:0008006" key="4">
    <source>
        <dbReference type="Google" id="ProtNLM"/>
    </source>
</evidence>
<feature type="compositionally biased region" description="Basic and acidic residues" evidence="1">
    <location>
        <begin position="538"/>
        <end position="547"/>
    </location>
</feature>
<feature type="compositionally biased region" description="Low complexity" evidence="1">
    <location>
        <begin position="614"/>
        <end position="626"/>
    </location>
</feature>
<feature type="region of interest" description="Disordered" evidence="1">
    <location>
        <begin position="128"/>
        <end position="346"/>
    </location>
</feature>
<feature type="region of interest" description="Disordered" evidence="1">
    <location>
        <begin position="837"/>
        <end position="1070"/>
    </location>
</feature>
<dbReference type="Proteomes" id="UP001497444">
    <property type="component" value="Chromosome 19"/>
</dbReference>
<feature type="compositionally biased region" description="Pro residues" evidence="1">
    <location>
        <begin position="296"/>
        <end position="311"/>
    </location>
</feature>
<feature type="compositionally biased region" description="Polar residues" evidence="1">
    <location>
        <begin position="240"/>
        <end position="266"/>
    </location>
</feature>
<proteinExistence type="predicted"/>
<feature type="compositionally biased region" description="Low complexity" evidence="1">
    <location>
        <begin position="136"/>
        <end position="158"/>
    </location>
</feature>